<dbReference type="InterPro" id="IPR039361">
    <property type="entry name" value="Cyclin"/>
</dbReference>
<evidence type="ECO:0000256" key="1">
    <source>
        <dbReference type="ARBA" id="ARBA00023127"/>
    </source>
</evidence>
<evidence type="ECO:0000256" key="2">
    <source>
        <dbReference type="SAM" id="MobiDB-lite"/>
    </source>
</evidence>
<feature type="domain" description="Cyclin N-terminal" evidence="3">
    <location>
        <begin position="186"/>
        <end position="289"/>
    </location>
</feature>
<dbReference type="InterPro" id="IPR036915">
    <property type="entry name" value="Cyclin-like_sf"/>
</dbReference>
<reference evidence="5" key="1">
    <citation type="submission" date="2021-01" db="EMBL/GenBank/DDBJ databases">
        <authorList>
            <person name="Corre E."/>
            <person name="Pelletier E."/>
            <person name="Niang G."/>
            <person name="Scheremetjew M."/>
            <person name="Finn R."/>
            <person name="Kale V."/>
            <person name="Holt S."/>
            <person name="Cochrane G."/>
            <person name="Meng A."/>
            <person name="Brown T."/>
            <person name="Cohen L."/>
        </authorList>
    </citation>
    <scope>NUCLEOTIDE SEQUENCE</scope>
    <source>
        <strain evidence="5">GSO104</strain>
    </source>
</reference>
<protein>
    <recommendedName>
        <fullName evidence="6">Cyclin N-terminal domain-containing protein</fullName>
    </recommendedName>
</protein>
<proteinExistence type="predicted"/>
<accession>A0A6V2QU12</accession>
<name>A0A6V2QU12_9STRA</name>
<dbReference type="SUPFAM" id="SSF47954">
    <property type="entry name" value="Cyclin-like"/>
    <property type="match status" value="1"/>
</dbReference>
<dbReference type="PANTHER" id="PTHR10177">
    <property type="entry name" value="CYCLINS"/>
    <property type="match status" value="1"/>
</dbReference>
<evidence type="ECO:0008006" key="6">
    <source>
        <dbReference type="Google" id="ProtNLM"/>
    </source>
</evidence>
<organism evidence="5">
    <name type="scientific">Ditylum brightwellii</name>
    <dbReference type="NCBI Taxonomy" id="49249"/>
    <lineage>
        <taxon>Eukaryota</taxon>
        <taxon>Sar</taxon>
        <taxon>Stramenopiles</taxon>
        <taxon>Ochrophyta</taxon>
        <taxon>Bacillariophyta</taxon>
        <taxon>Mediophyceae</taxon>
        <taxon>Lithodesmiophycidae</taxon>
        <taxon>Lithodesmiales</taxon>
        <taxon>Lithodesmiaceae</taxon>
        <taxon>Ditylum</taxon>
    </lineage>
</organism>
<feature type="region of interest" description="Disordered" evidence="2">
    <location>
        <begin position="24"/>
        <end position="45"/>
    </location>
</feature>
<dbReference type="InterPro" id="IPR006671">
    <property type="entry name" value="Cyclin_N"/>
</dbReference>
<evidence type="ECO:0000313" key="5">
    <source>
        <dbReference type="EMBL" id="CAE4670950.1"/>
    </source>
</evidence>
<dbReference type="Pfam" id="PF02984">
    <property type="entry name" value="Cyclin_C"/>
    <property type="match status" value="1"/>
</dbReference>
<dbReference type="FunFam" id="1.10.472.10:FF:000093">
    <property type="entry name" value="Predicted protein"/>
    <property type="match status" value="1"/>
</dbReference>
<sequence length="402" mass="45172">MSLFSQTSSSIGLMYTHRKTPNDCDDINTGNDMLSTNPTPTETKKKNECFSRNTITSDDVTNEAIDRIIVMRRQETTVYQCADYLFSEPQTNQNDEYKQDEDQNNILSPQNMWQALEECIRFIDSLSLGPQENITCDEDSCLSAENKLSTRSAKRKNSFSTVSTVAIEDISTVATEYGTTREQLSYWRGQMCSWSYAVVDSFGLDRETVAVAFSMLDRYIALDDEPEAITREEFQLISMTALYTAAKIADAEGSLSTYSLIEMSRGHVCSEDVTAMEMKMLDALEWRLNPPTAMAFAHEFLNLLPVSDDQRMNMLAVSNYISELAVADSFFVSFSPSSIAVATVLVAASYDFSAKDRSTATSFAANALERHLLIHANINVHSEEITTIFDRLDDVYQKQHAQ</sequence>
<dbReference type="Pfam" id="PF00134">
    <property type="entry name" value="Cyclin_N"/>
    <property type="match status" value="1"/>
</dbReference>
<dbReference type="AlphaFoldDB" id="A0A6V2QU12"/>
<gene>
    <name evidence="5" type="ORF">DBRI00130_LOCUS44967</name>
</gene>
<keyword evidence="1" id="KW-0195">Cyclin</keyword>
<dbReference type="InterPro" id="IPR004367">
    <property type="entry name" value="Cyclin_C-dom"/>
</dbReference>
<evidence type="ECO:0000259" key="3">
    <source>
        <dbReference type="Pfam" id="PF00134"/>
    </source>
</evidence>
<feature type="domain" description="Cyclin C-terminal" evidence="4">
    <location>
        <begin position="291"/>
        <end position="349"/>
    </location>
</feature>
<dbReference type="EMBL" id="HBNS01062314">
    <property type="protein sequence ID" value="CAE4670950.1"/>
    <property type="molecule type" value="Transcribed_RNA"/>
</dbReference>
<evidence type="ECO:0000259" key="4">
    <source>
        <dbReference type="Pfam" id="PF02984"/>
    </source>
</evidence>
<dbReference type="Gene3D" id="1.10.472.10">
    <property type="entry name" value="Cyclin-like"/>
    <property type="match status" value="2"/>
</dbReference>